<dbReference type="Gene3D" id="1.20.1070.10">
    <property type="entry name" value="Rhodopsin 7-helix transmembrane proteins"/>
    <property type="match status" value="1"/>
</dbReference>
<reference evidence="11" key="1">
    <citation type="journal article" date="2002" name="Science">
        <title>The draft genome of Ciona intestinalis: insights into chordate and vertebrate origins.</title>
        <authorList>
            <person name="Dehal P."/>
            <person name="Satou Y."/>
            <person name="Campbell R.K."/>
            <person name="Chapman J."/>
            <person name="Degnan B."/>
            <person name="De Tomaso A."/>
            <person name="Davidson B."/>
            <person name="Di Gregorio A."/>
            <person name="Gelpke M."/>
            <person name="Goodstein D.M."/>
            <person name="Harafuji N."/>
            <person name="Hastings K.E."/>
            <person name="Ho I."/>
            <person name="Hotta K."/>
            <person name="Huang W."/>
            <person name="Kawashima T."/>
            <person name="Lemaire P."/>
            <person name="Martinez D."/>
            <person name="Meinertzhagen I.A."/>
            <person name="Necula S."/>
            <person name="Nonaka M."/>
            <person name="Putnam N."/>
            <person name="Rash S."/>
            <person name="Saiga H."/>
            <person name="Satake M."/>
            <person name="Terry A."/>
            <person name="Yamada L."/>
            <person name="Wang H.G."/>
            <person name="Awazu S."/>
            <person name="Azumi K."/>
            <person name="Boore J."/>
            <person name="Branno M."/>
            <person name="Chin-Bow S."/>
            <person name="DeSantis R."/>
            <person name="Doyle S."/>
            <person name="Francino P."/>
            <person name="Keys D.N."/>
            <person name="Haga S."/>
            <person name="Hayashi H."/>
            <person name="Hino K."/>
            <person name="Imai K.S."/>
            <person name="Inaba K."/>
            <person name="Kano S."/>
            <person name="Kobayashi K."/>
            <person name="Kobayashi M."/>
            <person name="Lee B.I."/>
            <person name="Makabe K.W."/>
            <person name="Manohar C."/>
            <person name="Matassi G."/>
            <person name="Medina M."/>
            <person name="Mochizuki Y."/>
            <person name="Mount S."/>
            <person name="Morishita T."/>
            <person name="Miura S."/>
            <person name="Nakayama A."/>
            <person name="Nishizaka S."/>
            <person name="Nomoto H."/>
            <person name="Ohta F."/>
            <person name="Oishi K."/>
            <person name="Rigoutsos I."/>
            <person name="Sano M."/>
            <person name="Sasaki A."/>
            <person name="Sasakura Y."/>
            <person name="Shoguchi E."/>
            <person name="Shin-i T."/>
            <person name="Spagnuolo A."/>
            <person name="Stainier D."/>
            <person name="Suzuki M.M."/>
            <person name="Tassy O."/>
            <person name="Takatori N."/>
            <person name="Tokuoka M."/>
            <person name="Yagi K."/>
            <person name="Yoshizaki F."/>
            <person name="Wada S."/>
            <person name="Zhang C."/>
            <person name="Hyatt P.D."/>
            <person name="Larimer F."/>
            <person name="Detter C."/>
            <person name="Doggett N."/>
            <person name="Glavina T."/>
            <person name="Hawkins T."/>
            <person name="Richardson P."/>
            <person name="Lucas S."/>
            <person name="Kohara Y."/>
            <person name="Levine M."/>
            <person name="Satoh N."/>
            <person name="Rokhsar D.S."/>
        </authorList>
    </citation>
    <scope>NUCLEOTIDE SEQUENCE [LARGE SCALE GENOMIC DNA]</scope>
</reference>
<evidence type="ECO:0000256" key="2">
    <source>
        <dbReference type="ARBA" id="ARBA00022692"/>
    </source>
</evidence>
<dbReference type="SUPFAM" id="SSF81321">
    <property type="entry name" value="Family A G protein-coupled receptor-like"/>
    <property type="match status" value="1"/>
</dbReference>
<feature type="transmembrane region" description="Helical" evidence="8">
    <location>
        <begin position="154"/>
        <end position="177"/>
    </location>
</feature>
<keyword evidence="5 8" id="KW-0472">Membrane</keyword>
<evidence type="ECO:0000256" key="7">
    <source>
        <dbReference type="ARBA" id="ARBA00023224"/>
    </source>
</evidence>
<feature type="transmembrane region" description="Helical" evidence="8">
    <location>
        <begin position="35"/>
        <end position="60"/>
    </location>
</feature>
<evidence type="ECO:0000313" key="11">
    <source>
        <dbReference type="Proteomes" id="UP000008144"/>
    </source>
</evidence>
<keyword evidence="7" id="KW-0807">Transducer</keyword>
<dbReference type="PANTHER" id="PTHR45695">
    <property type="entry name" value="LEUCOKININ RECEPTOR-RELATED"/>
    <property type="match status" value="1"/>
</dbReference>
<dbReference type="CDD" id="cd00637">
    <property type="entry name" value="7tm_classA_rhodopsin-like"/>
    <property type="match status" value="1"/>
</dbReference>
<evidence type="ECO:0000256" key="8">
    <source>
        <dbReference type="SAM" id="Phobius"/>
    </source>
</evidence>
<dbReference type="PANTHER" id="PTHR45695:SF34">
    <property type="entry name" value="GALANIN RECEPTOR 2B-LIKE"/>
    <property type="match status" value="1"/>
</dbReference>
<feature type="transmembrane region" description="Helical" evidence="8">
    <location>
        <begin position="207"/>
        <end position="230"/>
    </location>
</feature>
<dbReference type="GO" id="GO:0005886">
    <property type="term" value="C:plasma membrane"/>
    <property type="evidence" value="ECO:0000318"/>
    <property type="project" value="GO_Central"/>
</dbReference>
<feature type="transmembrane region" description="Helical" evidence="8">
    <location>
        <begin position="112"/>
        <end position="133"/>
    </location>
</feature>
<dbReference type="AlphaFoldDB" id="F6VPK5"/>
<keyword evidence="6" id="KW-0675">Receptor</keyword>
<name>F6VPK5_CIOIN</name>
<dbReference type="STRING" id="7719.ENSCINP00000024902"/>
<dbReference type="EMBL" id="EAAA01001937">
    <property type="status" value="NOT_ANNOTATED_CDS"/>
    <property type="molecule type" value="Genomic_DNA"/>
</dbReference>
<dbReference type="Pfam" id="PF00001">
    <property type="entry name" value="7tm_1"/>
    <property type="match status" value="1"/>
</dbReference>
<evidence type="ECO:0000256" key="6">
    <source>
        <dbReference type="ARBA" id="ARBA00023170"/>
    </source>
</evidence>
<dbReference type="Proteomes" id="UP000008144">
    <property type="component" value="Chromosome 4"/>
</dbReference>
<dbReference type="InterPro" id="IPR000276">
    <property type="entry name" value="GPCR_Rhodpsn"/>
</dbReference>
<evidence type="ECO:0000313" key="10">
    <source>
        <dbReference type="Ensembl" id="ENSCINP00000024902.2"/>
    </source>
</evidence>
<dbReference type="GO" id="GO:0007186">
    <property type="term" value="P:G protein-coupled receptor signaling pathway"/>
    <property type="evidence" value="ECO:0000318"/>
    <property type="project" value="GO_Central"/>
</dbReference>
<protein>
    <recommendedName>
        <fullName evidence="9">G-protein coupled receptors family 1 profile domain-containing protein</fullName>
    </recommendedName>
</protein>
<dbReference type="PROSITE" id="PS50262">
    <property type="entry name" value="G_PROTEIN_RECEP_F1_2"/>
    <property type="match status" value="1"/>
</dbReference>
<reference evidence="10" key="4">
    <citation type="submission" date="2025-09" db="UniProtKB">
        <authorList>
            <consortium name="Ensembl"/>
        </authorList>
    </citation>
    <scope>IDENTIFICATION</scope>
</reference>
<dbReference type="InParanoid" id="F6VPK5"/>
<keyword evidence="11" id="KW-1185">Reference proteome</keyword>
<sequence length="244" mass="27153">MDTEQPNETTTAVHPNTNVKNNFEIMVQISEAWQIVIPIVIGVVLFIGLVGNSLVIYVTVTTQRAIKHPVHSMLVLNLAAADLIYLIASAPYQAMSNSPISLGVDSFLCPSLHFISVLTMSVGIFTMCALAWMRFMALIVPFRFQGSMMSTRTFGCIVLVVVWVISCVVSTPNLVYYRPKPDESGPNQTDRLAGICEWTDGKAADDYAIALFVITYLVPFLLVANFYFFIGREVCYLVNRPRRV</sequence>
<evidence type="ECO:0000256" key="4">
    <source>
        <dbReference type="ARBA" id="ARBA00023040"/>
    </source>
</evidence>
<reference evidence="10" key="2">
    <citation type="journal article" date="2008" name="Genome Biol.">
        <title>Improved genome assembly and evidence-based global gene model set for the chordate Ciona intestinalis: new insight into intron and operon populations.</title>
        <authorList>
            <person name="Satou Y."/>
            <person name="Mineta K."/>
            <person name="Ogasawara M."/>
            <person name="Sasakura Y."/>
            <person name="Shoguchi E."/>
            <person name="Ueno K."/>
            <person name="Yamada L."/>
            <person name="Matsumoto J."/>
            <person name="Wasserscheid J."/>
            <person name="Dewar K."/>
            <person name="Wiley G.B."/>
            <person name="Macmil S.L."/>
            <person name="Roe B.A."/>
            <person name="Zeller R.W."/>
            <person name="Hastings K.E."/>
            <person name="Lemaire P."/>
            <person name="Lindquist E."/>
            <person name="Endo T."/>
            <person name="Hotta K."/>
            <person name="Inaba K."/>
        </authorList>
    </citation>
    <scope>NUCLEOTIDE SEQUENCE [LARGE SCALE GENOMIC DNA]</scope>
    <source>
        <strain evidence="10">wild type</strain>
    </source>
</reference>
<keyword evidence="2 8" id="KW-0812">Transmembrane</keyword>
<keyword evidence="4" id="KW-0297">G-protein coupled receptor</keyword>
<feature type="domain" description="G-protein coupled receptors family 1 profile" evidence="9">
    <location>
        <begin position="51"/>
        <end position="244"/>
    </location>
</feature>
<dbReference type="HOGENOM" id="CLU_081887_0_0_1"/>
<evidence type="ECO:0000256" key="1">
    <source>
        <dbReference type="ARBA" id="ARBA00004141"/>
    </source>
</evidence>
<evidence type="ECO:0000256" key="5">
    <source>
        <dbReference type="ARBA" id="ARBA00023136"/>
    </source>
</evidence>
<proteinExistence type="predicted"/>
<dbReference type="PRINTS" id="PR00237">
    <property type="entry name" value="GPCRRHODOPSN"/>
</dbReference>
<feature type="transmembrane region" description="Helical" evidence="8">
    <location>
        <begin position="72"/>
        <end position="92"/>
    </location>
</feature>
<dbReference type="GeneTree" id="ENSGT00940000159286"/>
<organism evidence="10 11">
    <name type="scientific">Ciona intestinalis</name>
    <name type="common">Transparent sea squirt</name>
    <name type="synonym">Ascidia intestinalis</name>
    <dbReference type="NCBI Taxonomy" id="7719"/>
    <lineage>
        <taxon>Eukaryota</taxon>
        <taxon>Metazoa</taxon>
        <taxon>Chordata</taxon>
        <taxon>Tunicata</taxon>
        <taxon>Ascidiacea</taxon>
        <taxon>Phlebobranchia</taxon>
        <taxon>Cionidae</taxon>
        <taxon>Ciona</taxon>
    </lineage>
</organism>
<reference evidence="10" key="3">
    <citation type="submission" date="2025-08" db="UniProtKB">
        <authorList>
            <consortium name="Ensembl"/>
        </authorList>
    </citation>
    <scope>IDENTIFICATION</scope>
</reference>
<comment type="subcellular location">
    <subcellularLocation>
        <location evidence="1">Membrane</location>
        <topology evidence="1">Multi-pass membrane protein</topology>
    </subcellularLocation>
</comment>
<dbReference type="GO" id="GO:0004930">
    <property type="term" value="F:G protein-coupled receptor activity"/>
    <property type="evidence" value="ECO:0000318"/>
    <property type="project" value="GO_Central"/>
</dbReference>
<keyword evidence="3 8" id="KW-1133">Transmembrane helix</keyword>
<evidence type="ECO:0000259" key="9">
    <source>
        <dbReference type="PROSITE" id="PS50262"/>
    </source>
</evidence>
<dbReference type="Ensembl" id="ENSCINT00000025148.2">
    <property type="protein sequence ID" value="ENSCINP00000024902.2"/>
    <property type="gene ID" value="ENSCING00000013592.2"/>
</dbReference>
<evidence type="ECO:0000256" key="3">
    <source>
        <dbReference type="ARBA" id="ARBA00022989"/>
    </source>
</evidence>
<accession>F6VPK5</accession>
<dbReference type="InterPro" id="IPR017452">
    <property type="entry name" value="GPCR_Rhodpsn_7TM"/>
</dbReference>